<dbReference type="EMBL" id="CT868000">
    <property type="protein sequence ID" value="CAK59012.1"/>
    <property type="molecule type" value="Genomic_DNA"/>
</dbReference>
<dbReference type="HOGENOM" id="CLU_178110_0_0_1"/>
<proteinExistence type="predicted"/>
<name>A0BKE5_PARTE</name>
<dbReference type="AlphaFoldDB" id="A0BKE5"/>
<dbReference type="Proteomes" id="UP000000600">
    <property type="component" value="Unassembled WGS sequence"/>
</dbReference>
<reference evidence="1 2" key="1">
    <citation type="journal article" date="2006" name="Nature">
        <title>Global trends of whole-genome duplications revealed by the ciliate Paramecium tetraurelia.</title>
        <authorList>
            <consortium name="Genoscope"/>
            <person name="Aury J.-M."/>
            <person name="Jaillon O."/>
            <person name="Duret L."/>
            <person name="Noel B."/>
            <person name="Jubin C."/>
            <person name="Porcel B.M."/>
            <person name="Segurens B."/>
            <person name="Daubin V."/>
            <person name="Anthouard V."/>
            <person name="Aiach N."/>
            <person name="Arnaiz O."/>
            <person name="Billaut A."/>
            <person name="Beisson J."/>
            <person name="Blanc I."/>
            <person name="Bouhouche K."/>
            <person name="Camara F."/>
            <person name="Duharcourt S."/>
            <person name="Guigo R."/>
            <person name="Gogendeau D."/>
            <person name="Katinka M."/>
            <person name="Keller A.-M."/>
            <person name="Kissmehl R."/>
            <person name="Klotz C."/>
            <person name="Koll F."/>
            <person name="Le Moue A."/>
            <person name="Lepere C."/>
            <person name="Malinsky S."/>
            <person name="Nowacki M."/>
            <person name="Nowak J.K."/>
            <person name="Plattner H."/>
            <person name="Poulain J."/>
            <person name="Ruiz F."/>
            <person name="Serrano V."/>
            <person name="Zagulski M."/>
            <person name="Dessen P."/>
            <person name="Betermier M."/>
            <person name="Weissenbach J."/>
            <person name="Scarpelli C."/>
            <person name="Schachter V."/>
            <person name="Sperling L."/>
            <person name="Meyer E."/>
            <person name="Cohen J."/>
            <person name="Wincker P."/>
        </authorList>
    </citation>
    <scope>NUCLEOTIDE SEQUENCE [LARGE SCALE GENOMIC DNA]</scope>
    <source>
        <strain evidence="1 2">Stock d4-2</strain>
    </source>
</reference>
<dbReference type="KEGG" id="ptm:GSPATT00029643001"/>
<evidence type="ECO:0008006" key="3">
    <source>
        <dbReference type="Google" id="ProtNLM"/>
    </source>
</evidence>
<evidence type="ECO:0000313" key="2">
    <source>
        <dbReference type="Proteomes" id="UP000000600"/>
    </source>
</evidence>
<dbReference type="InParanoid" id="A0BKE5"/>
<dbReference type="RefSeq" id="XP_001426410.1">
    <property type="nucleotide sequence ID" value="XM_001426373.1"/>
</dbReference>
<evidence type="ECO:0000313" key="1">
    <source>
        <dbReference type="EMBL" id="CAK59012.1"/>
    </source>
</evidence>
<gene>
    <name evidence="1" type="ORF">GSPATT00029643001</name>
</gene>
<sequence>MENKIILNSQSTDLTTWCQQDSSEFDDSCCSNDDNDKSSQMIANFVVGILKPGQKRIGLVAANKNKITISGILGINRPHY</sequence>
<accession>A0BKE5</accession>
<organism evidence="1 2">
    <name type="scientific">Paramecium tetraurelia</name>
    <dbReference type="NCBI Taxonomy" id="5888"/>
    <lineage>
        <taxon>Eukaryota</taxon>
        <taxon>Sar</taxon>
        <taxon>Alveolata</taxon>
        <taxon>Ciliophora</taxon>
        <taxon>Intramacronucleata</taxon>
        <taxon>Oligohymenophorea</taxon>
        <taxon>Peniculida</taxon>
        <taxon>Parameciidae</taxon>
        <taxon>Paramecium</taxon>
    </lineage>
</organism>
<keyword evidence="2" id="KW-1185">Reference proteome</keyword>
<protein>
    <recommendedName>
        <fullName evidence="3">Late endosomal/lysosomal adaptor and MAPK and MTOR activator 5</fullName>
    </recommendedName>
</protein>
<dbReference type="GeneID" id="5012178"/>